<evidence type="ECO:0000313" key="2">
    <source>
        <dbReference type="EMBL" id="RKN44846.1"/>
    </source>
</evidence>
<protein>
    <submittedName>
        <fullName evidence="2">Uncharacterized protein</fullName>
    </submittedName>
</protein>
<name>A0A3A9ZBU4_9ACTN</name>
<feature type="compositionally biased region" description="Low complexity" evidence="1">
    <location>
        <begin position="10"/>
        <end position="20"/>
    </location>
</feature>
<feature type="region of interest" description="Disordered" evidence="1">
    <location>
        <begin position="60"/>
        <end position="79"/>
    </location>
</feature>
<keyword evidence="3" id="KW-1185">Reference proteome</keyword>
<evidence type="ECO:0000313" key="3">
    <source>
        <dbReference type="Proteomes" id="UP000272474"/>
    </source>
</evidence>
<proteinExistence type="predicted"/>
<dbReference type="Proteomes" id="UP000272474">
    <property type="component" value="Unassembled WGS sequence"/>
</dbReference>
<comment type="caution">
    <text evidence="2">The sequence shown here is derived from an EMBL/GenBank/DDBJ whole genome shotgun (WGS) entry which is preliminary data.</text>
</comment>
<gene>
    <name evidence="2" type="ORF">D7294_06935</name>
</gene>
<organism evidence="2 3">
    <name type="scientific">Streptomyces hoynatensis</name>
    <dbReference type="NCBI Taxonomy" id="1141874"/>
    <lineage>
        <taxon>Bacteria</taxon>
        <taxon>Bacillati</taxon>
        <taxon>Actinomycetota</taxon>
        <taxon>Actinomycetes</taxon>
        <taxon>Kitasatosporales</taxon>
        <taxon>Streptomycetaceae</taxon>
        <taxon>Streptomyces</taxon>
    </lineage>
</organism>
<accession>A0A3A9ZBU4</accession>
<dbReference type="AlphaFoldDB" id="A0A3A9ZBU4"/>
<evidence type="ECO:0000256" key="1">
    <source>
        <dbReference type="SAM" id="MobiDB-lite"/>
    </source>
</evidence>
<sequence length="79" mass="7844">MGEGAGPGVRPGAAPVPRRGPAAREFRPGPGGSAFSGPFRSHGPEGDAACAQCAVPRCGDAQSGGISWSFRRALPGSEP</sequence>
<dbReference type="EMBL" id="RBAL01000003">
    <property type="protein sequence ID" value="RKN44846.1"/>
    <property type="molecule type" value="Genomic_DNA"/>
</dbReference>
<feature type="region of interest" description="Disordered" evidence="1">
    <location>
        <begin position="1"/>
        <end position="47"/>
    </location>
</feature>
<reference evidence="2 3" key="1">
    <citation type="journal article" date="2014" name="Int. J. Syst. Evol. Microbiol.">
        <title>Streptomyces hoynatensis sp. nov., isolated from deep marine sediment.</title>
        <authorList>
            <person name="Veyisoglu A."/>
            <person name="Sahin N."/>
        </authorList>
    </citation>
    <scope>NUCLEOTIDE SEQUENCE [LARGE SCALE GENOMIC DNA]</scope>
    <source>
        <strain evidence="2 3">KCTC 29097</strain>
    </source>
</reference>